<feature type="transmembrane region" description="Helical" evidence="6">
    <location>
        <begin position="384"/>
        <end position="404"/>
    </location>
</feature>
<feature type="transmembrane region" description="Helical" evidence="6">
    <location>
        <begin position="253"/>
        <end position="274"/>
    </location>
</feature>
<name>A0A8S2QA55_9BILA</name>
<feature type="transmembrane region" description="Helical" evidence="6">
    <location>
        <begin position="323"/>
        <end position="340"/>
    </location>
</feature>
<keyword evidence="3 6" id="KW-0812">Transmembrane</keyword>
<dbReference type="InterPro" id="IPR050930">
    <property type="entry name" value="MFS_Vesicular_Transporter"/>
</dbReference>
<dbReference type="GO" id="GO:0016020">
    <property type="term" value="C:membrane"/>
    <property type="evidence" value="ECO:0007669"/>
    <property type="project" value="UniProtKB-SubCell"/>
</dbReference>
<dbReference type="GO" id="GO:0022857">
    <property type="term" value="F:transmembrane transporter activity"/>
    <property type="evidence" value="ECO:0007669"/>
    <property type="project" value="InterPro"/>
</dbReference>
<organism evidence="8 9">
    <name type="scientific">Rotaria magnacalcarata</name>
    <dbReference type="NCBI Taxonomy" id="392030"/>
    <lineage>
        <taxon>Eukaryota</taxon>
        <taxon>Metazoa</taxon>
        <taxon>Spiralia</taxon>
        <taxon>Gnathifera</taxon>
        <taxon>Rotifera</taxon>
        <taxon>Eurotatoria</taxon>
        <taxon>Bdelloidea</taxon>
        <taxon>Philodinida</taxon>
        <taxon>Philodinidae</taxon>
        <taxon>Rotaria</taxon>
    </lineage>
</organism>
<sequence>MIDHSFGTRLSTENIFCPLEIRTSALYWPLSKNEVRFLLQCLPHDAVKSSRIGSNITGQVTRLLVSLSVRSAQIEVICTLLLPLAKQPFGFIAWIKVLCGVNNESICWNTLHEIRIYYSDVYRFYNYVFIHYVTAFAFAQTYTALFVSRAIQGFGSSLTAVSGVTMLCDRYKDSDEKRGKAVGLAGSGLSLGLAVGPVYGGTLYTYFGMKVPFLFLAGLALFDGLLRLSIISWTDLKSSGQSSAKKSISIFKILLDPYIAICLGALFVCPLGAASLETLLPTWMSIEFHSNPSIQGLAFLSLSLTLFISSLIFGWLGFKIGRWLCAILGLILMAVSLFLIPLSKSVIYSCVINSGAGFAVGMVVTPILPLIMSIGDLRFPSVRANLPSIGVSAYCSSYFLGPILSGCVVKYLTFQWTLYIIAILCLIYSPLLLFLRNIPPLQPDLSDESRVSEKHDCE</sequence>
<dbReference type="EMBL" id="CAJOBJ010007575">
    <property type="protein sequence ID" value="CAF4089553.1"/>
    <property type="molecule type" value="Genomic_DNA"/>
</dbReference>
<evidence type="ECO:0000313" key="9">
    <source>
        <dbReference type="Proteomes" id="UP000681720"/>
    </source>
</evidence>
<keyword evidence="2" id="KW-0813">Transport</keyword>
<dbReference type="PROSITE" id="PS50850">
    <property type="entry name" value="MFS"/>
    <property type="match status" value="1"/>
</dbReference>
<accession>A0A8S2QA55</accession>
<dbReference type="PANTHER" id="PTHR23506">
    <property type="entry name" value="GH10249P"/>
    <property type="match status" value="1"/>
</dbReference>
<dbReference type="PANTHER" id="PTHR23506:SF23">
    <property type="entry name" value="GH10249P"/>
    <property type="match status" value="1"/>
</dbReference>
<dbReference type="AlphaFoldDB" id="A0A8S2QA55"/>
<evidence type="ECO:0000256" key="6">
    <source>
        <dbReference type="SAM" id="Phobius"/>
    </source>
</evidence>
<feature type="domain" description="Major facilitator superfamily (MFS) profile" evidence="7">
    <location>
        <begin position="258"/>
        <end position="458"/>
    </location>
</feature>
<keyword evidence="4 6" id="KW-1133">Transmembrane helix</keyword>
<evidence type="ECO:0000313" key="8">
    <source>
        <dbReference type="EMBL" id="CAF4089553.1"/>
    </source>
</evidence>
<evidence type="ECO:0000256" key="2">
    <source>
        <dbReference type="ARBA" id="ARBA00022448"/>
    </source>
</evidence>
<feature type="transmembrane region" description="Helical" evidence="6">
    <location>
        <begin position="294"/>
        <end position="316"/>
    </location>
</feature>
<dbReference type="Pfam" id="PF07690">
    <property type="entry name" value="MFS_1"/>
    <property type="match status" value="1"/>
</dbReference>
<dbReference type="InterPro" id="IPR036259">
    <property type="entry name" value="MFS_trans_sf"/>
</dbReference>
<comment type="caution">
    <text evidence="8">The sequence shown here is derived from an EMBL/GenBank/DDBJ whole genome shotgun (WGS) entry which is preliminary data.</text>
</comment>
<evidence type="ECO:0000256" key="5">
    <source>
        <dbReference type="ARBA" id="ARBA00023136"/>
    </source>
</evidence>
<comment type="subcellular location">
    <subcellularLocation>
        <location evidence="1">Membrane</location>
        <topology evidence="1">Multi-pass membrane protein</topology>
    </subcellularLocation>
</comment>
<feature type="transmembrane region" description="Helical" evidence="6">
    <location>
        <begin position="181"/>
        <end position="207"/>
    </location>
</feature>
<evidence type="ECO:0000256" key="1">
    <source>
        <dbReference type="ARBA" id="ARBA00004141"/>
    </source>
</evidence>
<dbReference type="SUPFAM" id="SSF103473">
    <property type="entry name" value="MFS general substrate transporter"/>
    <property type="match status" value="1"/>
</dbReference>
<feature type="transmembrane region" description="Helical" evidence="6">
    <location>
        <begin position="213"/>
        <end position="233"/>
    </location>
</feature>
<dbReference type="InterPro" id="IPR020846">
    <property type="entry name" value="MFS_dom"/>
</dbReference>
<feature type="transmembrane region" description="Helical" evidence="6">
    <location>
        <begin position="416"/>
        <end position="435"/>
    </location>
</feature>
<reference evidence="8" key="1">
    <citation type="submission" date="2021-02" db="EMBL/GenBank/DDBJ databases">
        <authorList>
            <person name="Nowell W R."/>
        </authorList>
    </citation>
    <scope>NUCLEOTIDE SEQUENCE</scope>
</reference>
<evidence type="ECO:0000256" key="4">
    <source>
        <dbReference type="ARBA" id="ARBA00022989"/>
    </source>
</evidence>
<dbReference type="Proteomes" id="UP000681720">
    <property type="component" value="Unassembled WGS sequence"/>
</dbReference>
<protein>
    <recommendedName>
        <fullName evidence="7">Major facilitator superfamily (MFS) profile domain-containing protein</fullName>
    </recommendedName>
</protein>
<feature type="transmembrane region" description="Helical" evidence="6">
    <location>
        <begin position="124"/>
        <end position="145"/>
    </location>
</feature>
<evidence type="ECO:0000256" key="3">
    <source>
        <dbReference type="ARBA" id="ARBA00022692"/>
    </source>
</evidence>
<dbReference type="InterPro" id="IPR011701">
    <property type="entry name" value="MFS"/>
</dbReference>
<evidence type="ECO:0000259" key="7">
    <source>
        <dbReference type="PROSITE" id="PS50850"/>
    </source>
</evidence>
<keyword evidence="5 6" id="KW-0472">Membrane</keyword>
<proteinExistence type="predicted"/>
<dbReference type="Gene3D" id="1.20.1250.20">
    <property type="entry name" value="MFS general substrate transporter like domains"/>
    <property type="match status" value="2"/>
</dbReference>
<gene>
    <name evidence="8" type="ORF">GIL414_LOCUS16529</name>
</gene>
<feature type="transmembrane region" description="Helical" evidence="6">
    <location>
        <begin position="346"/>
        <end position="372"/>
    </location>
</feature>